<dbReference type="Proteomes" id="UP000054383">
    <property type="component" value="Unassembled WGS sequence"/>
</dbReference>
<keyword evidence="3" id="KW-1185">Reference proteome</keyword>
<keyword evidence="1" id="KW-0732">Signal</keyword>
<protein>
    <submittedName>
        <fullName evidence="2">Uncharacterized protein</fullName>
    </submittedName>
</protein>
<dbReference type="EMBL" id="CVMT01000010">
    <property type="protein sequence ID" value="CRG91923.1"/>
    <property type="molecule type" value="Genomic_DNA"/>
</dbReference>
<dbReference type="AlphaFoldDB" id="A0A0U1M8H1"/>
<organism evidence="2 3">
    <name type="scientific">Talaromyces islandicus</name>
    <name type="common">Penicillium islandicum</name>
    <dbReference type="NCBI Taxonomy" id="28573"/>
    <lineage>
        <taxon>Eukaryota</taxon>
        <taxon>Fungi</taxon>
        <taxon>Dikarya</taxon>
        <taxon>Ascomycota</taxon>
        <taxon>Pezizomycotina</taxon>
        <taxon>Eurotiomycetes</taxon>
        <taxon>Eurotiomycetidae</taxon>
        <taxon>Eurotiales</taxon>
        <taxon>Trichocomaceae</taxon>
        <taxon>Talaromyces</taxon>
        <taxon>Talaromyces sect. Islandici</taxon>
    </lineage>
</organism>
<feature type="chain" id="PRO_5006711659" evidence="1">
    <location>
        <begin position="19"/>
        <end position="372"/>
    </location>
</feature>
<evidence type="ECO:0000313" key="3">
    <source>
        <dbReference type="Proteomes" id="UP000054383"/>
    </source>
</evidence>
<gene>
    <name evidence="2" type="ORF">PISL3812_08977</name>
</gene>
<dbReference type="OrthoDB" id="4764652at2759"/>
<evidence type="ECO:0000256" key="1">
    <source>
        <dbReference type="SAM" id="SignalP"/>
    </source>
</evidence>
<dbReference type="OMA" id="WHVANIN"/>
<reference evidence="2 3" key="1">
    <citation type="submission" date="2015-04" db="EMBL/GenBank/DDBJ databases">
        <authorList>
            <person name="Syromyatnikov M.Y."/>
            <person name="Popov V.N."/>
        </authorList>
    </citation>
    <scope>NUCLEOTIDE SEQUENCE [LARGE SCALE GENOMIC DNA]</scope>
    <source>
        <strain evidence="2">WF-38-12</strain>
    </source>
</reference>
<proteinExistence type="predicted"/>
<evidence type="ECO:0000313" key="2">
    <source>
        <dbReference type="EMBL" id="CRG91923.1"/>
    </source>
</evidence>
<accession>A0A0U1M8H1</accession>
<name>A0A0U1M8H1_TALIS</name>
<feature type="signal peptide" evidence="1">
    <location>
        <begin position="1"/>
        <end position="18"/>
    </location>
</feature>
<sequence length="372" mass="41145">MKIFHLLFLSSFAVPGLALVPGTRAPGVGLESTIISRSLEDLDVVFSKRSTPIVYDRYLPELPEGWLNTTAVEESGKIESRALATRASGDLSIRDDPDKFKKYLFLGLKVWAIAAGPVNWFSLVSSCQQFSHEVGSAIQCLFGAITQVVSIATLTYQGNVLRGQLGERLSANGWHVPGINKRDEWTTIMARDLSDGLNAEVLHLGSWEENQKRDSEPPVPREVFGVRGGGHDFHFTYMGVDAEGQGTFKLGLGNGTSINKERRGVTHNNFFFSSGGIDFKVHSAEPSNNPEWGWTWEKDQFEFEELFESVKCYLYGHVDDYDNAIAFQVYDSYYRGTLSSGIMSPFTDGEKSAIWDISMDGGIGSNSCGTFD</sequence>